<dbReference type="EMBL" id="KZ819322">
    <property type="protein sequence ID" value="PWN22861.1"/>
    <property type="molecule type" value="Genomic_DNA"/>
</dbReference>
<dbReference type="STRING" id="1684307.A0A316UEP0"/>
<feature type="compositionally biased region" description="Low complexity" evidence="6">
    <location>
        <begin position="913"/>
        <end position="933"/>
    </location>
</feature>
<dbReference type="PROSITE" id="PS00973">
    <property type="entry name" value="USP_2"/>
    <property type="match status" value="1"/>
</dbReference>
<evidence type="ECO:0000313" key="9">
    <source>
        <dbReference type="Proteomes" id="UP000245942"/>
    </source>
</evidence>
<feature type="compositionally biased region" description="Polar residues" evidence="6">
    <location>
        <begin position="850"/>
        <end position="860"/>
    </location>
</feature>
<keyword evidence="5" id="KW-0378">Hydrolase</keyword>
<feature type="compositionally biased region" description="Low complexity" evidence="6">
    <location>
        <begin position="10"/>
        <end position="23"/>
    </location>
</feature>
<feature type="compositionally biased region" description="Polar residues" evidence="6">
    <location>
        <begin position="650"/>
        <end position="663"/>
    </location>
</feature>
<evidence type="ECO:0000256" key="5">
    <source>
        <dbReference type="ARBA" id="ARBA00022801"/>
    </source>
</evidence>
<feature type="compositionally biased region" description="Basic and acidic residues" evidence="6">
    <location>
        <begin position="891"/>
        <end position="903"/>
    </location>
</feature>
<dbReference type="RefSeq" id="XP_025350021.1">
    <property type="nucleotide sequence ID" value="XM_025495685.1"/>
</dbReference>
<feature type="compositionally biased region" description="Low complexity" evidence="6">
    <location>
        <begin position="675"/>
        <end position="690"/>
    </location>
</feature>
<feature type="compositionally biased region" description="Polar residues" evidence="6">
    <location>
        <begin position="124"/>
        <end position="146"/>
    </location>
</feature>
<evidence type="ECO:0000256" key="6">
    <source>
        <dbReference type="SAM" id="MobiDB-lite"/>
    </source>
</evidence>
<evidence type="ECO:0000256" key="3">
    <source>
        <dbReference type="ARBA" id="ARBA00012759"/>
    </source>
</evidence>
<feature type="region of interest" description="Disordered" evidence="6">
    <location>
        <begin position="9"/>
        <end position="39"/>
    </location>
</feature>
<feature type="compositionally biased region" description="Low complexity" evidence="6">
    <location>
        <begin position="940"/>
        <end position="952"/>
    </location>
</feature>
<feature type="compositionally biased region" description="Low complexity" evidence="6">
    <location>
        <begin position="983"/>
        <end position="993"/>
    </location>
</feature>
<dbReference type="InterPro" id="IPR038765">
    <property type="entry name" value="Papain-like_cys_pep_sf"/>
</dbReference>
<keyword evidence="9" id="KW-1185">Reference proteome</keyword>
<dbReference type="InterPro" id="IPR001394">
    <property type="entry name" value="Peptidase_C19_UCH"/>
</dbReference>
<feature type="compositionally biased region" description="Low complexity" evidence="6">
    <location>
        <begin position="102"/>
        <end position="123"/>
    </location>
</feature>
<feature type="compositionally biased region" description="Low complexity" evidence="6">
    <location>
        <begin position="742"/>
        <end position="758"/>
    </location>
</feature>
<name>A0A316UEP0_9BASI</name>
<feature type="compositionally biased region" description="Low complexity" evidence="6">
    <location>
        <begin position="861"/>
        <end position="877"/>
    </location>
</feature>
<dbReference type="OrthoDB" id="27652at2759"/>
<dbReference type="CDD" id="cd02663">
    <property type="entry name" value="Peptidase_C19G"/>
    <property type="match status" value="1"/>
</dbReference>
<comment type="catalytic activity">
    <reaction evidence="1">
        <text>Thiol-dependent hydrolysis of ester, thioester, amide, peptide and isopeptide bonds formed by the C-terminal Gly of ubiquitin (a 76-residue protein attached to proteins as an intracellular targeting signal).</text>
        <dbReference type="EC" id="3.4.19.12"/>
    </reaction>
</comment>
<dbReference type="Proteomes" id="UP000245942">
    <property type="component" value="Unassembled WGS sequence"/>
</dbReference>
<gene>
    <name evidence="8" type="ORF">BCV69DRAFT_99649</name>
</gene>
<feature type="compositionally biased region" description="Basic and acidic residues" evidence="6">
    <location>
        <begin position="640"/>
        <end position="649"/>
    </location>
</feature>
<evidence type="ECO:0000259" key="7">
    <source>
        <dbReference type="PROSITE" id="PS50235"/>
    </source>
</evidence>
<feature type="compositionally biased region" description="Gly residues" evidence="6">
    <location>
        <begin position="29"/>
        <end position="39"/>
    </location>
</feature>
<feature type="compositionally biased region" description="Low complexity" evidence="6">
    <location>
        <begin position="223"/>
        <end position="233"/>
    </location>
</feature>
<evidence type="ECO:0000256" key="1">
    <source>
        <dbReference type="ARBA" id="ARBA00000707"/>
    </source>
</evidence>
<dbReference type="EC" id="3.4.19.12" evidence="3"/>
<dbReference type="Pfam" id="PF00443">
    <property type="entry name" value="UCH"/>
    <property type="match status" value="1"/>
</dbReference>
<dbReference type="InterPro" id="IPR050164">
    <property type="entry name" value="Peptidase_C19"/>
</dbReference>
<feature type="compositionally biased region" description="Low complexity" evidence="6">
    <location>
        <begin position="768"/>
        <end position="779"/>
    </location>
</feature>
<feature type="compositionally biased region" description="Low complexity" evidence="6">
    <location>
        <begin position="581"/>
        <end position="597"/>
    </location>
</feature>
<feature type="region of interest" description="Disordered" evidence="6">
    <location>
        <begin position="102"/>
        <end position="153"/>
    </location>
</feature>
<feature type="region of interest" description="Disordered" evidence="6">
    <location>
        <begin position="579"/>
        <end position="699"/>
    </location>
</feature>
<comment type="similarity">
    <text evidence="2">Belongs to the peptidase C19 family.</text>
</comment>
<evidence type="ECO:0000256" key="4">
    <source>
        <dbReference type="ARBA" id="ARBA00022670"/>
    </source>
</evidence>
<dbReference type="InterPro" id="IPR028889">
    <property type="entry name" value="USP"/>
</dbReference>
<proteinExistence type="inferred from homology"/>
<dbReference type="PANTHER" id="PTHR24006:SF733">
    <property type="entry name" value="RE52890P"/>
    <property type="match status" value="1"/>
</dbReference>
<feature type="region of interest" description="Disordered" evidence="6">
    <location>
        <begin position="218"/>
        <end position="241"/>
    </location>
</feature>
<evidence type="ECO:0000313" key="8">
    <source>
        <dbReference type="EMBL" id="PWN22861.1"/>
    </source>
</evidence>
<dbReference type="GO" id="GO:0016579">
    <property type="term" value="P:protein deubiquitination"/>
    <property type="evidence" value="ECO:0007669"/>
    <property type="project" value="InterPro"/>
</dbReference>
<dbReference type="Gene3D" id="3.90.70.10">
    <property type="entry name" value="Cysteine proteinases"/>
    <property type="match status" value="2"/>
</dbReference>
<feature type="compositionally biased region" description="Basic and acidic residues" evidence="6">
    <location>
        <begin position="1048"/>
        <end position="1060"/>
    </location>
</feature>
<dbReference type="InterPro" id="IPR018200">
    <property type="entry name" value="USP_CS"/>
</dbReference>
<feature type="compositionally biased region" description="Low complexity" evidence="6">
    <location>
        <begin position="1010"/>
        <end position="1033"/>
    </location>
</feature>
<dbReference type="PROSITE" id="PS00972">
    <property type="entry name" value="USP_1"/>
    <property type="match status" value="1"/>
</dbReference>
<feature type="domain" description="USP" evidence="7">
    <location>
        <begin position="49"/>
        <end position="527"/>
    </location>
</feature>
<dbReference type="PROSITE" id="PS50235">
    <property type="entry name" value="USP_3"/>
    <property type="match status" value="1"/>
</dbReference>
<accession>A0A316UEP0</accession>
<feature type="compositionally biased region" description="Polar residues" evidence="6">
    <location>
        <begin position="780"/>
        <end position="793"/>
    </location>
</feature>
<dbReference type="GO" id="GO:0004843">
    <property type="term" value="F:cysteine-type deubiquitinase activity"/>
    <property type="evidence" value="ECO:0007669"/>
    <property type="project" value="UniProtKB-EC"/>
</dbReference>
<feature type="compositionally biased region" description="Low complexity" evidence="6">
    <location>
        <begin position="960"/>
        <end position="973"/>
    </location>
</feature>
<protein>
    <recommendedName>
        <fullName evidence="3">ubiquitinyl hydrolase 1</fullName>
        <ecNumber evidence="3">3.4.19.12</ecNumber>
    </recommendedName>
</protein>
<dbReference type="GeneID" id="37017419"/>
<keyword evidence="4" id="KW-0645">Protease</keyword>
<feature type="region of interest" description="Disordered" evidence="6">
    <location>
        <begin position="713"/>
        <end position="1060"/>
    </location>
</feature>
<dbReference type="AlphaFoldDB" id="A0A316UEP0"/>
<dbReference type="GO" id="GO:0005634">
    <property type="term" value="C:nucleus"/>
    <property type="evidence" value="ECO:0007669"/>
    <property type="project" value="TreeGrafter"/>
</dbReference>
<dbReference type="SUPFAM" id="SSF54001">
    <property type="entry name" value="Cysteine proteinases"/>
    <property type="match status" value="1"/>
</dbReference>
<organism evidence="8 9">
    <name type="scientific">Pseudomicrostroma glucosiphilum</name>
    <dbReference type="NCBI Taxonomy" id="1684307"/>
    <lineage>
        <taxon>Eukaryota</taxon>
        <taxon>Fungi</taxon>
        <taxon>Dikarya</taxon>
        <taxon>Basidiomycota</taxon>
        <taxon>Ustilaginomycotina</taxon>
        <taxon>Exobasidiomycetes</taxon>
        <taxon>Microstromatales</taxon>
        <taxon>Microstromatales incertae sedis</taxon>
        <taxon>Pseudomicrostroma</taxon>
    </lineage>
</organism>
<dbReference type="PANTHER" id="PTHR24006">
    <property type="entry name" value="UBIQUITIN CARBOXYL-TERMINAL HYDROLASE"/>
    <property type="match status" value="1"/>
</dbReference>
<reference evidence="8 9" key="1">
    <citation type="journal article" date="2018" name="Mol. Biol. Evol.">
        <title>Broad Genomic Sampling Reveals a Smut Pathogenic Ancestry of the Fungal Clade Ustilaginomycotina.</title>
        <authorList>
            <person name="Kijpornyongpan T."/>
            <person name="Mondo S.J."/>
            <person name="Barry K."/>
            <person name="Sandor L."/>
            <person name="Lee J."/>
            <person name="Lipzen A."/>
            <person name="Pangilinan J."/>
            <person name="LaButti K."/>
            <person name="Hainaut M."/>
            <person name="Henrissat B."/>
            <person name="Grigoriev I.V."/>
            <person name="Spatafora J.W."/>
            <person name="Aime M.C."/>
        </authorList>
    </citation>
    <scope>NUCLEOTIDE SEQUENCE [LARGE SCALE GENOMIC DNA]</scope>
    <source>
        <strain evidence="8 9">MCA 4718</strain>
    </source>
</reference>
<dbReference type="GO" id="GO:0005829">
    <property type="term" value="C:cytosol"/>
    <property type="evidence" value="ECO:0007669"/>
    <property type="project" value="TreeGrafter"/>
</dbReference>
<evidence type="ECO:0000256" key="2">
    <source>
        <dbReference type="ARBA" id="ARBA00009085"/>
    </source>
</evidence>
<dbReference type="GO" id="GO:0006508">
    <property type="term" value="P:proteolysis"/>
    <property type="evidence" value="ECO:0007669"/>
    <property type="project" value="UniProtKB-KW"/>
</dbReference>
<sequence length="1060" mass="111415">MSFSWKTLLGAGSSGSQNAASASTVTGGERYGGAEDGGVGVEEEHQPLWGLENFGNTCYANSILQALYFCQPFREVVLNFAELPGEKTSSIRTISQLAETDSTTGASTSLSSSVPLEKSISSSEASTDLASTAGTSLSKSPWQHPSSPKAPAAEPDTLLINLYRLFRSISAASAEYKQNEAAALAAATAGGSKGAGGLPIKAGKNAKGKAMLPGRQTTTMSKNGGSSSGVNGSIAPSAPGAARKRDLGISAGLVDESAVKGFLAALRRENVLFDSTAHQDAHEFLNFMLNQIGEHMGKIDEQKRQREAAERGQVEEQQVAVRHRYPGEPQDTQVHRLFEGTLTNETRCLTCEAVTSRDECFLDLSIDIEHNTSVTACLRQFSASETLRSRNKFFCDGCSGLQEAEKRMKIRKLPAVLALHLKRFKYEEETQRYVKLAYRVVFPLQLRLFNTADDAEDPDRLYELFGIVVHIGVGPHHGHYVSIVKVGTKWAIFDDDAVHYIDQLDISKYFGDAPGTGSAYVLFYQAMDLDRQALGLPPESAAEVRAKMTPWLEANPPPGVESHAPAQKQISNQMGLPTTVMSASGTASPASMASPSMHTVNLDRQSSASSAQGTAGGPLSGGLFRRRERNSSVTQTLAGDAHEQREREPSNSGGTVGNATSGGWRSFGRKAKSRSISMSESASNQSQSRSATGPAQLQAQASFQGITQAPRGYISSTASPERPPKAPGVEESDAESESTHASSSMGSRGGSSRTSKTSALGNSKLGNSQPIISMPSSSSTFKANPFEQQSVTGGSVVMTPQALPSPIAEVPDRTSPLAQQAFPALHVSEASPTGGEEPSGGLPLRRSPDQAATPTEQSRPSQSSSATDRRSSIASSIYPPLGATFAPVDHPLSKKDQTKLAKEARRRSSTTMAAAAAAAVANHQAQVQAQAQAQGGGQGLEQQQQQQQTQTASRQHPTTGPSSSSNGPAPVSGIGDGNGNGQGAAPAAAAAPGTTTSSQKPAHPTIGKGLPSSLQSQSATQSTASPASPSSAAVKRRSTLSRFGFGLGKDKDKDKDKEKR</sequence>